<evidence type="ECO:0000256" key="2">
    <source>
        <dbReference type="SAM" id="SignalP"/>
    </source>
</evidence>
<dbReference type="PANTHER" id="PTHR24020">
    <property type="entry name" value="COLLAGEN ALPHA"/>
    <property type="match status" value="1"/>
</dbReference>
<feature type="chain" id="PRO_5019304578" description="VWFA domain-containing protein" evidence="2">
    <location>
        <begin position="40"/>
        <end position="288"/>
    </location>
</feature>
<accession>A0A433ST83</accession>
<dbReference type="SUPFAM" id="SSF53300">
    <property type="entry name" value="vWA-like"/>
    <property type="match status" value="1"/>
</dbReference>
<dbReference type="AlphaFoldDB" id="A0A433ST83"/>
<gene>
    <name evidence="4" type="ORF">EGW08_019875</name>
</gene>
<dbReference type="PROSITE" id="PS50234">
    <property type="entry name" value="VWFA"/>
    <property type="match status" value="1"/>
</dbReference>
<dbReference type="PANTHER" id="PTHR24020:SF20">
    <property type="entry name" value="PH DOMAIN-CONTAINING PROTEIN"/>
    <property type="match status" value="1"/>
</dbReference>
<feature type="domain" description="VWFA" evidence="3">
    <location>
        <begin position="86"/>
        <end position="229"/>
    </location>
</feature>
<dbReference type="InterPro" id="IPR050525">
    <property type="entry name" value="ECM_Assembly_Org"/>
</dbReference>
<comment type="caution">
    <text evidence="4">The sequence shown here is derived from an EMBL/GenBank/DDBJ whole genome shotgun (WGS) entry which is preliminary data.</text>
</comment>
<protein>
    <recommendedName>
        <fullName evidence="3">VWFA domain-containing protein</fullName>
    </recommendedName>
</protein>
<evidence type="ECO:0000313" key="4">
    <source>
        <dbReference type="EMBL" id="RUS72359.1"/>
    </source>
</evidence>
<dbReference type="Pfam" id="PF00092">
    <property type="entry name" value="VWA"/>
    <property type="match status" value="1"/>
</dbReference>
<proteinExistence type="predicted"/>
<dbReference type="InterPro" id="IPR002035">
    <property type="entry name" value="VWF_A"/>
</dbReference>
<dbReference type="OrthoDB" id="6132182at2759"/>
<feature type="region of interest" description="Disordered" evidence="1">
    <location>
        <begin position="267"/>
        <end position="288"/>
    </location>
</feature>
<dbReference type="InterPro" id="IPR036465">
    <property type="entry name" value="vWFA_dom_sf"/>
</dbReference>
<keyword evidence="2" id="KW-0732">Signal</keyword>
<dbReference type="SMART" id="SM00327">
    <property type="entry name" value="VWA"/>
    <property type="match status" value="1"/>
</dbReference>
<evidence type="ECO:0000313" key="5">
    <source>
        <dbReference type="Proteomes" id="UP000271974"/>
    </source>
</evidence>
<organism evidence="4 5">
    <name type="scientific">Elysia chlorotica</name>
    <name type="common">Eastern emerald elysia</name>
    <name type="synonym">Sea slug</name>
    <dbReference type="NCBI Taxonomy" id="188477"/>
    <lineage>
        <taxon>Eukaryota</taxon>
        <taxon>Metazoa</taxon>
        <taxon>Spiralia</taxon>
        <taxon>Lophotrochozoa</taxon>
        <taxon>Mollusca</taxon>
        <taxon>Gastropoda</taxon>
        <taxon>Heterobranchia</taxon>
        <taxon>Euthyneura</taxon>
        <taxon>Panpulmonata</taxon>
        <taxon>Sacoglossa</taxon>
        <taxon>Placobranchoidea</taxon>
        <taxon>Plakobranchidae</taxon>
        <taxon>Elysia</taxon>
    </lineage>
</organism>
<feature type="signal peptide" evidence="2">
    <location>
        <begin position="1"/>
        <end position="39"/>
    </location>
</feature>
<sequence>MASPRVCNHRISHGAPRRNFPAFAPLLVFLCCAVGGASGGIVHHDPGDIQDSYSLFNLLNNYVLSEPQSGTGIMTQLQIVTECPPNVIFVLDGSGSISFSGFETAKEAVIREIEALTASFAKVDVGVVLFSETNLVIPLQTRTSAQVSELIQQIRTLSHPRLGTELNEAIRVARRALAAYSINADRALNGDKSGNILVLFTDGQVEPEIEALSAQEVTTAQSKGILVLIDTVEEPSKTVQNIAPTVLESRTPINWVDFVACPRVTLDPPPKGSGATLEPPPKGSGLFE</sequence>
<evidence type="ECO:0000259" key="3">
    <source>
        <dbReference type="PROSITE" id="PS50234"/>
    </source>
</evidence>
<name>A0A433ST83_ELYCH</name>
<dbReference type="EMBL" id="RQTK01001076">
    <property type="protein sequence ID" value="RUS72359.1"/>
    <property type="molecule type" value="Genomic_DNA"/>
</dbReference>
<reference evidence="4 5" key="1">
    <citation type="submission" date="2019-01" db="EMBL/GenBank/DDBJ databases">
        <title>A draft genome assembly of the solar-powered sea slug Elysia chlorotica.</title>
        <authorList>
            <person name="Cai H."/>
            <person name="Li Q."/>
            <person name="Fang X."/>
            <person name="Li J."/>
            <person name="Curtis N.E."/>
            <person name="Altenburger A."/>
            <person name="Shibata T."/>
            <person name="Feng M."/>
            <person name="Maeda T."/>
            <person name="Schwartz J.A."/>
            <person name="Shigenobu S."/>
            <person name="Lundholm N."/>
            <person name="Nishiyama T."/>
            <person name="Yang H."/>
            <person name="Hasebe M."/>
            <person name="Li S."/>
            <person name="Pierce S.K."/>
            <person name="Wang J."/>
        </authorList>
    </citation>
    <scope>NUCLEOTIDE SEQUENCE [LARGE SCALE GENOMIC DNA]</scope>
    <source>
        <strain evidence="4">EC2010</strain>
        <tissue evidence="4">Whole organism of an adult</tissue>
    </source>
</reference>
<keyword evidence="5" id="KW-1185">Reference proteome</keyword>
<dbReference type="Proteomes" id="UP000271974">
    <property type="component" value="Unassembled WGS sequence"/>
</dbReference>
<dbReference type="Gene3D" id="3.40.50.410">
    <property type="entry name" value="von Willebrand factor, type A domain"/>
    <property type="match status" value="1"/>
</dbReference>
<evidence type="ECO:0000256" key="1">
    <source>
        <dbReference type="SAM" id="MobiDB-lite"/>
    </source>
</evidence>
<dbReference type="CDD" id="cd00198">
    <property type="entry name" value="vWFA"/>
    <property type="match status" value="1"/>
</dbReference>